<evidence type="ECO:0000256" key="5">
    <source>
        <dbReference type="SAM" id="Phobius"/>
    </source>
</evidence>
<name>A0ABW9ZMA8_9HYPH</name>
<organism evidence="6 7">
    <name type="scientific">Pannonibacter tanglangensis</name>
    <dbReference type="NCBI Taxonomy" id="2750084"/>
    <lineage>
        <taxon>Bacteria</taxon>
        <taxon>Pseudomonadati</taxon>
        <taxon>Pseudomonadota</taxon>
        <taxon>Alphaproteobacteria</taxon>
        <taxon>Hyphomicrobiales</taxon>
        <taxon>Stappiaceae</taxon>
        <taxon>Pannonibacter</taxon>
    </lineage>
</organism>
<dbReference type="Gene3D" id="1.20.120.1630">
    <property type="match status" value="1"/>
</dbReference>
<proteinExistence type="predicted"/>
<comment type="subcellular location">
    <subcellularLocation>
        <location evidence="1">Endomembrane system</location>
        <topology evidence="1">Multi-pass membrane protein</topology>
    </subcellularLocation>
</comment>
<dbReference type="PANTHER" id="PTHR43847:SF1">
    <property type="entry name" value="BLL3993 PROTEIN"/>
    <property type="match status" value="1"/>
</dbReference>
<protein>
    <submittedName>
        <fullName evidence="6">DUF1295 domain-containing protein</fullName>
    </submittedName>
</protein>
<gene>
    <name evidence="6" type="ORF">GWI71_20390</name>
</gene>
<evidence type="ECO:0000313" key="6">
    <source>
        <dbReference type="EMBL" id="NBN66055.1"/>
    </source>
</evidence>
<dbReference type="Proteomes" id="UP000541347">
    <property type="component" value="Unassembled WGS sequence"/>
</dbReference>
<evidence type="ECO:0000256" key="1">
    <source>
        <dbReference type="ARBA" id="ARBA00004127"/>
    </source>
</evidence>
<dbReference type="RefSeq" id="WP_161678169.1">
    <property type="nucleotide sequence ID" value="NZ_JAABLP010000008.1"/>
</dbReference>
<keyword evidence="3 5" id="KW-1133">Transmembrane helix</keyword>
<evidence type="ECO:0000313" key="7">
    <source>
        <dbReference type="Proteomes" id="UP000541347"/>
    </source>
</evidence>
<keyword evidence="2 5" id="KW-0812">Transmembrane</keyword>
<dbReference type="PANTHER" id="PTHR43847">
    <property type="entry name" value="BLL3993 PROTEIN"/>
    <property type="match status" value="1"/>
</dbReference>
<dbReference type="InterPro" id="IPR007318">
    <property type="entry name" value="Phopholipid_MeTrfase"/>
</dbReference>
<comment type="caution">
    <text evidence="6">The sequence shown here is derived from an EMBL/GenBank/DDBJ whole genome shotgun (WGS) entry which is preliminary data.</text>
</comment>
<reference evidence="6 7" key="1">
    <citation type="submission" date="2020-01" db="EMBL/GenBank/DDBJ databases">
        <authorList>
            <person name="Peng S.Y."/>
            <person name="Li J."/>
            <person name="Wang M."/>
            <person name="Wang L."/>
            <person name="Wang C.Q."/>
            <person name="Wang J.R."/>
        </authorList>
    </citation>
    <scope>NUCLEOTIDE SEQUENCE [LARGE SCALE GENOMIC DNA]</scope>
    <source>
        <strain evidence="6 7">XCT-34</strain>
    </source>
</reference>
<sequence>MPRPIIPPPLHALAVALGMAAAARWLPPAAVAVPGQTLVAAGLAGLGLAIDLVSVLRFWRQKTTVNPLRPEAASRLVISGLYRVSRNPMYLGMALILAGWAVWLGHAIAAAGPFLFMLVLTRVQILPEEAALEARFGDDYRAYKARVRRWI</sequence>
<accession>A0ABW9ZMA8</accession>
<dbReference type="EMBL" id="JAABLP010000008">
    <property type="protein sequence ID" value="NBN66055.1"/>
    <property type="molecule type" value="Genomic_DNA"/>
</dbReference>
<feature type="transmembrane region" description="Helical" evidence="5">
    <location>
        <begin position="38"/>
        <end position="59"/>
    </location>
</feature>
<keyword evidence="7" id="KW-1185">Reference proteome</keyword>
<evidence type="ECO:0000256" key="4">
    <source>
        <dbReference type="ARBA" id="ARBA00023136"/>
    </source>
</evidence>
<dbReference type="InterPro" id="IPR052527">
    <property type="entry name" value="Metal_cation-efflux_comp"/>
</dbReference>
<evidence type="ECO:0000256" key="3">
    <source>
        <dbReference type="ARBA" id="ARBA00022989"/>
    </source>
</evidence>
<feature type="transmembrane region" description="Helical" evidence="5">
    <location>
        <begin position="90"/>
        <end position="116"/>
    </location>
</feature>
<evidence type="ECO:0000256" key="2">
    <source>
        <dbReference type="ARBA" id="ARBA00022692"/>
    </source>
</evidence>
<keyword evidence="4 5" id="KW-0472">Membrane</keyword>
<dbReference type="Pfam" id="PF04191">
    <property type="entry name" value="PEMT"/>
    <property type="match status" value="1"/>
</dbReference>